<gene>
    <name evidence="3" type="ORF">IAA84_01980</name>
</gene>
<evidence type="ECO:0000313" key="3">
    <source>
        <dbReference type="EMBL" id="HIS91767.1"/>
    </source>
</evidence>
<evidence type="ECO:0000313" key="4">
    <source>
        <dbReference type="Proteomes" id="UP000824140"/>
    </source>
</evidence>
<dbReference type="Proteomes" id="UP000824140">
    <property type="component" value="Unassembled WGS sequence"/>
</dbReference>
<feature type="chain" id="PRO_5038593408" evidence="2">
    <location>
        <begin position="23"/>
        <end position="327"/>
    </location>
</feature>
<feature type="region of interest" description="Disordered" evidence="1">
    <location>
        <begin position="225"/>
        <end position="327"/>
    </location>
</feature>
<accession>A0A9D1K5M6</accession>
<proteinExistence type="predicted"/>
<reference evidence="3" key="1">
    <citation type="submission" date="2020-10" db="EMBL/GenBank/DDBJ databases">
        <authorList>
            <person name="Gilroy R."/>
        </authorList>
    </citation>
    <scope>NUCLEOTIDE SEQUENCE</scope>
    <source>
        <strain evidence="3">13766</strain>
    </source>
</reference>
<organism evidence="3 4">
    <name type="scientific">Candidatus Alectryocaccomicrobium excrementavium</name>
    <dbReference type="NCBI Taxonomy" id="2840668"/>
    <lineage>
        <taxon>Bacteria</taxon>
        <taxon>Bacillati</taxon>
        <taxon>Bacillota</taxon>
        <taxon>Clostridia</taxon>
        <taxon>Candidatus Alectryocaccomicrobium</taxon>
    </lineage>
</organism>
<comment type="caution">
    <text evidence="3">The sequence shown here is derived from an EMBL/GenBank/DDBJ whole genome shotgun (WGS) entry which is preliminary data.</text>
</comment>
<dbReference type="AlphaFoldDB" id="A0A9D1K5M6"/>
<evidence type="ECO:0000256" key="2">
    <source>
        <dbReference type="SAM" id="SignalP"/>
    </source>
</evidence>
<protein>
    <submittedName>
        <fullName evidence="3">Uncharacterized protein</fullName>
    </submittedName>
</protein>
<name>A0A9D1K5M6_9FIRM</name>
<dbReference type="EMBL" id="DVJN01000036">
    <property type="protein sequence ID" value="HIS91767.1"/>
    <property type="molecule type" value="Genomic_DNA"/>
</dbReference>
<sequence>MKRLVAIILSLLLLLVQPLALADGTPVSELWARAKATPIEASLAEKQSTLLLQHAMDGMFLNENFDDQFNVLMLSQSLPMLSAIPSADIDAFATAYGLPLRAVEHNYYLSLANALKAEIAMNPSSEEEYRNIQALLELFLTDDDAIIDGVNAGSQQDAARRTITTDQIESIATQYRLPVEFVKGIVLNDDWDDDDWDDDDWDDDRYDDDWDDRYDDYYDDRYDDYDDYYDDDRYDDYDGYYDDDRYDDYDDYYDDDRYDDYDDYYDDDRYDDYDDYYDDDRYDDDWDDRYDDDWDDDDWDDRYDDDWDDDDDDDWDDDDWDDDDWDD</sequence>
<feature type="signal peptide" evidence="2">
    <location>
        <begin position="1"/>
        <end position="22"/>
    </location>
</feature>
<keyword evidence="2" id="KW-0732">Signal</keyword>
<reference evidence="3" key="2">
    <citation type="journal article" date="2021" name="PeerJ">
        <title>Extensive microbial diversity within the chicken gut microbiome revealed by metagenomics and culture.</title>
        <authorList>
            <person name="Gilroy R."/>
            <person name="Ravi A."/>
            <person name="Getino M."/>
            <person name="Pursley I."/>
            <person name="Horton D.L."/>
            <person name="Alikhan N.F."/>
            <person name="Baker D."/>
            <person name="Gharbi K."/>
            <person name="Hall N."/>
            <person name="Watson M."/>
            <person name="Adriaenssens E.M."/>
            <person name="Foster-Nyarko E."/>
            <person name="Jarju S."/>
            <person name="Secka A."/>
            <person name="Antonio M."/>
            <person name="Oren A."/>
            <person name="Chaudhuri R.R."/>
            <person name="La Ragione R."/>
            <person name="Hildebrand F."/>
            <person name="Pallen M.J."/>
        </authorList>
    </citation>
    <scope>NUCLEOTIDE SEQUENCE</scope>
    <source>
        <strain evidence="3">13766</strain>
    </source>
</reference>
<evidence type="ECO:0000256" key="1">
    <source>
        <dbReference type="SAM" id="MobiDB-lite"/>
    </source>
</evidence>